<dbReference type="EMBL" id="AP022613">
    <property type="protein sequence ID" value="BBZ39932.1"/>
    <property type="molecule type" value="Genomic_DNA"/>
</dbReference>
<evidence type="ECO:0000313" key="5">
    <source>
        <dbReference type="EMBL" id="BBZ39932.1"/>
    </source>
</evidence>
<dbReference type="Proteomes" id="UP000467385">
    <property type="component" value="Chromosome"/>
</dbReference>
<keyword evidence="3" id="KW-1133">Transmembrane helix</keyword>
<evidence type="ECO:0000313" key="6">
    <source>
        <dbReference type="Proteomes" id="UP000467385"/>
    </source>
</evidence>
<dbReference type="RefSeq" id="WP_085232862.1">
    <property type="nucleotide sequence ID" value="NZ_AP022613.1"/>
</dbReference>
<organism evidence="5 6">
    <name type="scientific">Mycobacterium conspicuum</name>
    <dbReference type="NCBI Taxonomy" id="44010"/>
    <lineage>
        <taxon>Bacteria</taxon>
        <taxon>Bacillati</taxon>
        <taxon>Actinomycetota</taxon>
        <taxon>Actinomycetes</taxon>
        <taxon>Mycobacteriales</taxon>
        <taxon>Mycobacteriaceae</taxon>
        <taxon>Mycobacterium</taxon>
    </lineage>
</organism>
<protein>
    <submittedName>
        <fullName evidence="5">Uncharacterized protein</fullName>
    </submittedName>
</protein>
<gene>
    <name evidence="5" type="ORF">MCNS_29950</name>
</gene>
<evidence type="ECO:0000256" key="2">
    <source>
        <dbReference type="ARBA" id="ARBA00022692"/>
    </source>
</evidence>
<reference evidence="5 6" key="1">
    <citation type="journal article" date="2019" name="Emerg. Microbes Infect.">
        <title>Comprehensive subspecies identification of 175 nontuberculous mycobacteria species based on 7547 genomic profiles.</title>
        <authorList>
            <person name="Matsumoto Y."/>
            <person name="Kinjo T."/>
            <person name="Motooka D."/>
            <person name="Nabeya D."/>
            <person name="Jung N."/>
            <person name="Uechi K."/>
            <person name="Horii T."/>
            <person name="Iida T."/>
            <person name="Fujita J."/>
            <person name="Nakamura S."/>
        </authorList>
    </citation>
    <scope>NUCLEOTIDE SEQUENCE [LARGE SCALE GENOMIC DNA]</scope>
    <source>
        <strain evidence="5 6">JCM 14738</strain>
    </source>
</reference>
<dbReference type="AlphaFoldDB" id="A0A1X1TCB2"/>
<proteinExistence type="predicted"/>
<keyword evidence="4" id="KW-0472">Membrane</keyword>
<dbReference type="Pfam" id="PF13564">
    <property type="entry name" value="DoxX_2"/>
    <property type="match status" value="1"/>
</dbReference>
<name>A0A1X1TCB2_9MYCO</name>
<accession>A0A1X1TCB2</accession>
<dbReference type="STRING" id="44010.AWC00_11965"/>
<evidence type="ECO:0000256" key="3">
    <source>
        <dbReference type="ARBA" id="ARBA00022989"/>
    </source>
</evidence>
<dbReference type="GO" id="GO:0016020">
    <property type="term" value="C:membrane"/>
    <property type="evidence" value="ECO:0007669"/>
    <property type="project" value="UniProtKB-SubCell"/>
</dbReference>
<comment type="subcellular location">
    <subcellularLocation>
        <location evidence="1">Membrane</location>
        <topology evidence="1">Multi-pass membrane protein</topology>
    </subcellularLocation>
</comment>
<dbReference type="OrthoDB" id="4337053at2"/>
<keyword evidence="2" id="KW-0812">Transmembrane</keyword>
<evidence type="ECO:0000256" key="4">
    <source>
        <dbReference type="ARBA" id="ARBA00023136"/>
    </source>
</evidence>
<keyword evidence="6" id="KW-1185">Reference proteome</keyword>
<dbReference type="InterPro" id="IPR032808">
    <property type="entry name" value="DoxX"/>
</dbReference>
<evidence type="ECO:0000256" key="1">
    <source>
        <dbReference type="ARBA" id="ARBA00004141"/>
    </source>
</evidence>
<sequence>MGTAYTAITLTTALVTAGIAVADFIPARFVLANSAEVGVPRSWLPALGAAKLAGAAGLLVGLAGVRPLGIAAATGLVLFFIGAVLTHLKARVLYNIAFPGGYLVLAAASLVLVVAH</sequence>